<feature type="domain" description="SLH" evidence="2">
    <location>
        <begin position="44"/>
        <end position="107"/>
    </location>
</feature>
<gene>
    <name evidence="3" type="ORF">SAMN02745975_00489</name>
</gene>
<evidence type="ECO:0000313" key="3">
    <source>
        <dbReference type="EMBL" id="SHI73759.1"/>
    </source>
</evidence>
<dbReference type="Pfam" id="PF00395">
    <property type="entry name" value="SLH"/>
    <property type="match status" value="2"/>
</dbReference>
<dbReference type="InterPro" id="IPR051465">
    <property type="entry name" value="Cell_Envelope_Struct_Comp"/>
</dbReference>
<sequence length="611" mass="68478">MKKAISFLLMFSLILSIALVPGYAYTGKASTPPGLEKKGGLPPGILKFIDLKEVEWASNAIEKMAEKGILKGVTEDKFAPNKPVTKVEALAMILRALGHDQEAQLELKAIKEGRKKSKIKDTAQEWALGYIEISKNWNILADDEELTWKNLNKPAQRQEVAKYLVRAMGLEGEAEARQEEPLPFKDAAAVKKAFRGYVYVAYDRGIMRGDNKNNFQPNKSVTRAEMAVLVEKLDEYKDTSSAVKTLEGILVEIRNNNKILVLNLQNSIKYYTIDDNVKVYIDNQLSALRYLEEEEKIKIYVKNDKVIEIRWNSDTVVEGDVFEGIITAIDNINKKISVTKGNTARLFTMNSDTQIKINGSSAVFSDLAIGMDVKVTIKNDKVLLVEGIGSVVKYMSKITDINRDRKEISFKTGSTVRVYTVDEKTIIRIDGSIRDFERLEVGMEADIKAVGTTLQEILARNIRETLKGTLIAINRSTKEITIKSGNTERTLKVNTDAVIRLDGRSAALNDLMPEMEVDVAANNDKADRIDAYTVETQYGGELIEKYMGNPYKLVLKSNSKTYAYNVDRGVIILEDDDDDDDSKNFKDLKLGSQIEITVSKGVVIKIRILED</sequence>
<keyword evidence="1" id="KW-0677">Repeat</keyword>
<dbReference type="AlphaFoldDB" id="A0A1M6DL52"/>
<dbReference type="OrthoDB" id="2611444at2"/>
<organism evidence="3 4">
    <name type="scientific">Geosporobacter subterraneus DSM 17957</name>
    <dbReference type="NCBI Taxonomy" id="1121919"/>
    <lineage>
        <taxon>Bacteria</taxon>
        <taxon>Bacillati</taxon>
        <taxon>Bacillota</taxon>
        <taxon>Clostridia</taxon>
        <taxon>Peptostreptococcales</taxon>
        <taxon>Thermotaleaceae</taxon>
        <taxon>Geosporobacter</taxon>
    </lineage>
</organism>
<reference evidence="4" key="1">
    <citation type="submission" date="2016-11" db="EMBL/GenBank/DDBJ databases">
        <authorList>
            <person name="Varghese N."/>
            <person name="Submissions S."/>
        </authorList>
    </citation>
    <scope>NUCLEOTIDE SEQUENCE [LARGE SCALE GENOMIC DNA]</scope>
    <source>
        <strain evidence="4">DSM 17957</strain>
    </source>
</reference>
<feature type="domain" description="SLH" evidence="2">
    <location>
        <begin position="114"/>
        <end position="178"/>
    </location>
</feature>
<evidence type="ECO:0000259" key="2">
    <source>
        <dbReference type="PROSITE" id="PS51272"/>
    </source>
</evidence>
<dbReference type="STRING" id="1121919.SAMN02745975_00489"/>
<dbReference type="PROSITE" id="PS51272">
    <property type="entry name" value="SLH"/>
    <property type="match status" value="3"/>
</dbReference>
<proteinExistence type="predicted"/>
<dbReference type="Proteomes" id="UP000184536">
    <property type="component" value="Unassembled WGS sequence"/>
</dbReference>
<evidence type="ECO:0000256" key="1">
    <source>
        <dbReference type="ARBA" id="ARBA00022737"/>
    </source>
</evidence>
<keyword evidence="4" id="KW-1185">Reference proteome</keyword>
<dbReference type="RefSeq" id="WP_110939782.1">
    <property type="nucleotide sequence ID" value="NZ_FQZV01000006.1"/>
</dbReference>
<feature type="domain" description="SLH" evidence="2">
    <location>
        <begin position="181"/>
        <end position="244"/>
    </location>
</feature>
<dbReference type="PANTHER" id="PTHR43308">
    <property type="entry name" value="OUTER MEMBRANE PROTEIN ALPHA-RELATED"/>
    <property type="match status" value="1"/>
</dbReference>
<accession>A0A1M6DL52</accession>
<dbReference type="InterPro" id="IPR001119">
    <property type="entry name" value="SLH_dom"/>
</dbReference>
<name>A0A1M6DL52_9FIRM</name>
<dbReference type="EMBL" id="FQZV01000006">
    <property type="protein sequence ID" value="SHI73759.1"/>
    <property type="molecule type" value="Genomic_DNA"/>
</dbReference>
<evidence type="ECO:0000313" key="4">
    <source>
        <dbReference type="Proteomes" id="UP000184536"/>
    </source>
</evidence>
<protein>
    <submittedName>
        <fullName evidence="3">S-layer homology domain-containing protein</fullName>
    </submittedName>
</protein>